<accession>G8UR32</accession>
<dbReference type="EMBL" id="CP003191">
    <property type="protein sequence ID" value="AEW21166.1"/>
    <property type="molecule type" value="Genomic_DNA"/>
</dbReference>
<protein>
    <submittedName>
        <fullName evidence="1">Uncharacterized protein</fullName>
    </submittedName>
</protein>
<reference evidence="2" key="1">
    <citation type="submission" date="2011-12" db="EMBL/GenBank/DDBJ databases">
        <title>Complete sequence of Tannerella forsythia ATCC 43037.</title>
        <authorList>
            <person name="Dewhirst F."/>
            <person name="Tanner A."/>
            <person name="Izard J."/>
            <person name="Brinkac L."/>
            <person name="Durkin A.S."/>
            <person name="Hostetler J."/>
            <person name="Shetty J."/>
            <person name="Torralba M."/>
            <person name="Gill S."/>
            <person name="Nelson K."/>
        </authorList>
    </citation>
    <scope>NUCLEOTIDE SEQUENCE [LARGE SCALE GENOMIC DNA]</scope>
    <source>
        <strain evidence="2">ATCC 43037 / JCM 10827 / CCUG 33226 / KCTC 5666 / FDC 338</strain>
    </source>
</reference>
<dbReference type="Proteomes" id="UP000005436">
    <property type="component" value="Chromosome"/>
</dbReference>
<proteinExistence type="predicted"/>
<evidence type="ECO:0000313" key="2">
    <source>
        <dbReference type="Proteomes" id="UP000005436"/>
    </source>
</evidence>
<organism evidence="1 2">
    <name type="scientific">Tannerella forsythia (strain ATCC 43037 / JCM 10827 / CCUG 21028 A / KCTC 5666 / FDC 338)</name>
    <name type="common">Bacteroides forsythus</name>
    <dbReference type="NCBI Taxonomy" id="203275"/>
    <lineage>
        <taxon>Bacteria</taxon>
        <taxon>Pseudomonadati</taxon>
        <taxon>Bacteroidota</taxon>
        <taxon>Bacteroidia</taxon>
        <taxon>Bacteroidales</taxon>
        <taxon>Tannerellaceae</taxon>
        <taxon>Tannerella</taxon>
    </lineage>
</organism>
<evidence type="ECO:0000313" key="1">
    <source>
        <dbReference type="EMBL" id="AEW21166.1"/>
    </source>
</evidence>
<gene>
    <name evidence="1" type="ordered locus">BFO_3161</name>
</gene>
<dbReference type="PATRIC" id="fig|203275.8.peg.2730"/>
<sequence length="101" mass="12008">MLYDFAVLETENLIKIDAMRYTRKLQFLVRYLGEVFEFELKKGGAENVPLHCKMSYPFFKDKGKGSDYLLEVPTRIAELLEWLHTCYHTKNPFATLRLKRE</sequence>
<name>G8UR32_TANFA</name>
<dbReference type="KEGG" id="tfo:BFO_3161"/>
<keyword evidence="2" id="KW-1185">Reference proteome</keyword>
<dbReference type="HOGENOM" id="CLU_2290314_0_0_10"/>
<dbReference type="AlphaFoldDB" id="G8UR32"/>